<dbReference type="Proteomes" id="UP000241587">
    <property type="component" value="Unassembled WGS sequence"/>
</dbReference>
<evidence type="ECO:0000313" key="1">
    <source>
        <dbReference type="EMBL" id="PTD05460.1"/>
    </source>
</evidence>
<gene>
    <name evidence="1" type="ORF">FCULG_00000025</name>
    <name evidence="2" type="ORF">HYE67_002988</name>
</gene>
<dbReference type="AlphaFoldDB" id="A0A2T4GPR2"/>
<dbReference type="EMBL" id="CP064748">
    <property type="protein sequence ID" value="QPC60757.1"/>
    <property type="molecule type" value="Genomic_DNA"/>
</dbReference>
<evidence type="ECO:0000313" key="3">
    <source>
        <dbReference type="Proteomes" id="UP000241587"/>
    </source>
</evidence>
<organism evidence="1 3">
    <name type="scientific">Fusarium culmorum</name>
    <dbReference type="NCBI Taxonomy" id="5516"/>
    <lineage>
        <taxon>Eukaryota</taxon>
        <taxon>Fungi</taxon>
        <taxon>Dikarya</taxon>
        <taxon>Ascomycota</taxon>
        <taxon>Pezizomycotina</taxon>
        <taxon>Sordariomycetes</taxon>
        <taxon>Hypocreomycetidae</taxon>
        <taxon>Hypocreales</taxon>
        <taxon>Nectriaceae</taxon>
        <taxon>Fusarium</taxon>
    </lineage>
</organism>
<proteinExistence type="predicted"/>
<reference evidence="2" key="2">
    <citation type="submission" date="2020-11" db="EMBL/GenBank/DDBJ databases">
        <title>The chromosome-scale genome resource for two endophytic Fusarium species: F. culmorum and F. pseudograminearum.</title>
        <authorList>
            <person name="Yuan Z."/>
        </authorList>
    </citation>
    <scope>NUCLEOTIDE SEQUENCE</scope>
    <source>
        <strain evidence="2">Class2-1B</strain>
    </source>
</reference>
<evidence type="ECO:0000313" key="2">
    <source>
        <dbReference type="EMBL" id="QPC60757.1"/>
    </source>
</evidence>
<protein>
    <submittedName>
        <fullName evidence="1">Uncharacterized protein</fullName>
    </submittedName>
</protein>
<name>A0A2T4GPR2_FUSCU</name>
<dbReference type="EMBL" id="PVEM01000012">
    <property type="protein sequence ID" value="PTD05460.1"/>
    <property type="molecule type" value="Genomic_DNA"/>
</dbReference>
<reference evidence="1 3" key="1">
    <citation type="submission" date="2018-02" db="EMBL/GenBank/DDBJ databases">
        <title>Fusarium culmorum secondary metabolites in fungal-bacterial-plant interactions.</title>
        <authorList>
            <person name="Schmidt R."/>
        </authorList>
    </citation>
    <scope>NUCLEOTIDE SEQUENCE [LARGE SCALE GENOMIC DNA]</scope>
    <source>
        <strain evidence="1 3">PV</strain>
    </source>
</reference>
<accession>A0A2T4GPR2</accession>
<dbReference type="Proteomes" id="UP000663297">
    <property type="component" value="Chromosome 2"/>
</dbReference>
<sequence length="70" mass="7869">MVYVFASIAVSLGGYLPYTLILHSILEFAQDTSMHVKSAMDVAKLIGYYKLRFSLRRANVLSVHMAFTDP</sequence>
<keyword evidence="3" id="KW-1185">Reference proteome</keyword>